<gene>
    <name evidence="7" type="primary">araB</name>
    <name evidence="12" type="ORF">BLM47_06525</name>
</gene>
<dbReference type="GO" id="GO:0005737">
    <property type="term" value="C:cytoplasm"/>
    <property type="evidence" value="ECO:0007669"/>
    <property type="project" value="TreeGrafter"/>
</dbReference>
<comment type="caution">
    <text evidence="12">The sequence shown here is derived from an EMBL/GenBank/DDBJ whole genome shotgun (WGS) entry which is preliminary data.</text>
</comment>
<dbReference type="InterPro" id="IPR018484">
    <property type="entry name" value="FGGY_N"/>
</dbReference>
<dbReference type="NCBIfam" id="NF003154">
    <property type="entry name" value="PRK04123.1"/>
    <property type="match status" value="1"/>
</dbReference>
<name>A0A2A6E142_9BACL</name>
<dbReference type="HAMAP" id="MF_00520">
    <property type="entry name" value="Ribulokinase"/>
    <property type="match status" value="1"/>
</dbReference>
<dbReference type="SUPFAM" id="SSF53067">
    <property type="entry name" value="Actin-like ATPase domain"/>
    <property type="match status" value="2"/>
</dbReference>
<evidence type="ECO:0000256" key="9">
    <source>
        <dbReference type="RuleBase" id="RU003455"/>
    </source>
</evidence>
<dbReference type="PANTHER" id="PTHR43435">
    <property type="entry name" value="RIBULOKINASE"/>
    <property type="match status" value="1"/>
</dbReference>
<dbReference type="PIRSF" id="PIRSF000538">
    <property type="entry name" value="GlpK"/>
    <property type="match status" value="1"/>
</dbReference>
<dbReference type="GO" id="GO:0019569">
    <property type="term" value="P:L-arabinose catabolic process to D-xylulose 5-phosphate"/>
    <property type="evidence" value="ECO:0007669"/>
    <property type="project" value="UniProtKB-UniRule"/>
</dbReference>
<dbReference type="InterPro" id="IPR000577">
    <property type="entry name" value="Carb_kinase_FGGY"/>
</dbReference>
<proteinExistence type="inferred from homology"/>
<dbReference type="PANTHER" id="PTHR43435:SF4">
    <property type="entry name" value="FGGY CARBOHYDRATE KINASE DOMAIN-CONTAINING PROTEIN"/>
    <property type="match status" value="1"/>
</dbReference>
<evidence type="ECO:0000256" key="5">
    <source>
        <dbReference type="ARBA" id="ARBA00022935"/>
    </source>
</evidence>
<dbReference type="Pfam" id="PF00370">
    <property type="entry name" value="FGGY_N"/>
    <property type="match status" value="1"/>
</dbReference>
<dbReference type="EMBL" id="MOXJ01000013">
    <property type="protein sequence ID" value="PDO10526.1"/>
    <property type="molecule type" value="Genomic_DNA"/>
</dbReference>
<comment type="catalytic activity">
    <reaction evidence="7">
        <text>D-ribulose + ATP = D-ribulose 5-phosphate + ADP + H(+)</text>
        <dbReference type="Rhea" id="RHEA:17601"/>
        <dbReference type="ChEBI" id="CHEBI:15378"/>
        <dbReference type="ChEBI" id="CHEBI:17173"/>
        <dbReference type="ChEBI" id="CHEBI:30616"/>
        <dbReference type="ChEBI" id="CHEBI:58121"/>
        <dbReference type="ChEBI" id="CHEBI:456216"/>
        <dbReference type="EC" id="2.7.1.16"/>
    </reaction>
</comment>
<dbReference type="GO" id="GO:0005524">
    <property type="term" value="F:ATP binding"/>
    <property type="evidence" value="ECO:0007669"/>
    <property type="project" value="UniProtKB-UniRule"/>
</dbReference>
<feature type="domain" description="Carbohydrate kinase FGGY N-terminal" evidence="10">
    <location>
        <begin position="5"/>
        <end position="278"/>
    </location>
</feature>
<dbReference type="NCBIfam" id="TIGR01234">
    <property type="entry name" value="L-ribulokinase"/>
    <property type="match status" value="1"/>
</dbReference>
<keyword evidence="3 7" id="KW-0418">Kinase</keyword>
<evidence type="ECO:0000313" key="13">
    <source>
        <dbReference type="Proteomes" id="UP000243688"/>
    </source>
</evidence>
<dbReference type="EC" id="2.7.1.16" evidence="7 8"/>
<dbReference type="CDD" id="cd07781">
    <property type="entry name" value="ASKHA_NBD_FGGY_L-RBK"/>
    <property type="match status" value="1"/>
</dbReference>
<dbReference type="InterPro" id="IPR018485">
    <property type="entry name" value="FGGY_C"/>
</dbReference>
<evidence type="ECO:0000256" key="7">
    <source>
        <dbReference type="HAMAP-Rule" id="MF_00520"/>
    </source>
</evidence>
<evidence type="ECO:0000256" key="8">
    <source>
        <dbReference type="NCBIfam" id="TIGR01234"/>
    </source>
</evidence>
<reference evidence="12 13" key="1">
    <citation type="submission" date="2016-12" db="EMBL/GenBank/DDBJ databases">
        <title>Candidatus Reconcilibacillus cellulovorans genome.</title>
        <authorList>
            <person name="Kolinko S."/>
            <person name="Wu Y.-W."/>
            <person name="Tachea F."/>
            <person name="Denzel E."/>
            <person name="Hiras J."/>
            <person name="Baecker N."/>
            <person name="Chan L.J."/>
            <person name="Eichorst S.A."/>
            <person name="Frey D."/>
            <person name="Adams P.D."/>
            <person name="Pray T."/>
            <person name="Tanjore D."/>
            <person name="Petzold C.J."/>
            <person name="Gladden J.M."/>
            <person name="Simmons B.A."/>
            <person name="Singer S.W."/>
        </authorList>
    </citation>
    <scope>NUCLEOTIDE SEQUENCE [LARGE SCALE GENOMIC DNA]</scope>
    <source>
        <strain evidence="12">JTherm</strain>
    </source>
</reference>
<evidence type="ECO:0000256" key="6">
    <source>
        <dbReference type="ARBA" id="ARBA00023277"/>
    </source>
</evidence>
<evidence type="ECO:0000256" key="2">
    <source>
        <dbReference type="ARBA" id="ARBA00022741"/>
    </source>
</evidence>
<keyword evidence="6 7" id="KW-0119">Carbohydrate metabolism</keyword>
<organism evidence="12 13">
    <name type="scientific">Candidatus Reconcilbacillus cellulovorans</name>
    <dbReference type="NCBI Taxonomy" id="1906605"/>
    <lineage>
        <taxon>Bacteria</taxon>
        <taxon>Bacillati</taxon>
        <taxon>Bacillota</taxon>
        <taxon>Bacilli</taxon>
        <taxon>Bacillales</taxon>
        <taxon>Paenibacillaceae</taxon>
        <taxon>Candidatus Reconcilbacillus</taxon>
    </lineage>
</organism>
<dbReference type="Proteomes" id="UP000243688">
    <property type="component" value="Unassembled WGS sequence"/>
</dbReference>
<comment type="pathway">
    <text evidence="7 9">Carbohydrate degradation; L-arabinose degradation via L-ribulose; D-xylulose 5-phosphate from L-arabinose (bacterial route): step 2/3.</text>
</comment>
<dbReference type="PROSITE" id="PS00445">
    <property type="entry name" value="FGGY_KINASES_2"/>
    <property type="match status" value="1"/>
</dbReference>
<keyword evidence="1 7" id="KW-0808">Transferase</keyword>
<dbReference type="InterPro" id="IPR018483">
    <property type="entry name" value="Carb_kinase_FGGY_CS"/>
</dbReference>
<comment type="catalytic activity">
    <reaction evidence="7 9">
        <text>L-ribulose + ATP = L-ribulose 5-phosphate + ADP + H(+)</text>
        <dbReference type="Rhea" id="RHEA:22072"/>
        <dbReference type="ChEBI" id="CHEBI:15378"/>
        <dbReference type="ChEBI" id="CHEBI:16880"/>
        <dbReference type="ChEBI" id="CHEBI:30616"/>
        <dbReference type="ChEBI" id="CHEBI:58226"/>
        <dbReference type="ChEBI" id="CHEBI:456216"/>
        <dbReference type="EC" id="2.7.1.16"/>
    </reaction>
</comment>
<accession>A0A2A6E142</accession>
<evidence type="ECO:0000256" key="3">
    <source>
        <dbReference type="ARBA" id="ARBA00022777"/>
    </source>
</evidence>
<evidence type="ECO:0000259" key="10">
    <source>
        <dbReference type="Pfam" id="PF00370"/>
    </source>
</evidence>
<dbReference type="GO" id="GO:0008741">
    <property type="term" value="F:ribulokinase activity"/>
    <property type="evidence" value="ECO:0007669"/>
    <property type="project" value="UniProtKB-UniRule"/>
</dbReference>
<dbReference type="Gene3D" id="3.30.420.40">
    <property type="match status" value="2"/>
</dbReference>
<evidence type="ECO:0000256" key="1">
    <source>
        <dbReference type="ARBA" id="ARBA00022679"/>
    </source>
</evidence>
<dbReference type="Pfam" id="PF02782">
    <property type="entry name" value="FGGY_C"/>
    <property type="match status" value="1"/>
</dbReference>
<evidence type="ECO:0000259" key="11">
    <source>
        <dbReference type="Pfam" id="PF02782"/>
    </source>
</evidence>
<comment type="similarity">
    <text evidence="7 9">Belongs to the ribulokinase family.</text>
</comment>
<keyword evidence="5 7" id="KW-0054">Arabinose catabolism</keyword>
<dbReference type="InterPro" id="IPR005929">
    <property type="entry name" value="Ribulokinase"/>
</dbReference>
<keyword evidence="4 7" id="KW-0067">ATP-binding</keyword>
<protein>
    <recommendedName>
        <fullName evidence="7 8">Ribulokinase</fullName>
        <ecNumber evidence="7 8">2.7.1.16</ecNumber>
    </recommendedName>
</protein>
<dbReference type="InterPro" id="IPR043129">
    <property type="entry name" value="ATPase_NBD"/>
</dbReference>
<sequence>MGKKYAIGVDFGTESGRAVLVDLEDGTEVADHVTPYPHGVIDERLPDSDVRLEDEWALQHPGDYLEVLFRSVPEVVRASGVAPADVVGIGIDFTACTMLPIDERGEPLCLKPEWKRRPHAWVKLWKHHAAQDEANRLNAIAAERGEPFLPRYGGKLSSEWMIAKVWQILNEDPEIYETADRFVEATDWVVFKMTGNLLRNSCTAGYKAIWHKRDGYPSRDFFRALDPRLERLVETKLRGDVVPLGTKAGGLLPEMAERMGLLPGTAVAVGNVDAHAAVPGVGVVTPGKMVMVMGTSICHMLLGTEEKHVDGMCGVVEDGIIPGYLGYEAGQSAVGDIFAWYVEQGVPAYVAEAARSEGVGVHEWLERRASAYRPGEIGLLALDWWNGNRSVLVDADLSGLIVGMTLLTKPEEIYRALLEATAFGTRKIIDAFEENGVPVEELYACGGLPQRNRLLMQIYADVTNREIKVAESKHTPAVGAAMFGAVAAGKAAGGYDSIVEAASRMARVRRETYRPIPENAAVYAELYREYVRLHDYFGRGENDVMKRLKAIRERVRTGRD</sequence>
<dbReference type="UniPathway" id="UPA00145">
    <property type="reaction ID" value="UER00566"/>
</dbReference>
<dbReference type="AlphaFoldDB" id="A0A2A6E142"/>
<feature type="domain" description="Carbohydrate kinase FGGY C-terminal" evidence="11">
    <location>
        <begin position="290"/>
        <end position="488"/>
    </location>
</feature>
<dbReference type="GO" id="GO:0019150">
    <property type="term" value="F:D-ribulokinase activity"/>
    <property type="evidence" value="ECO:0007669"/>
    <property type="project" value="RHEA"/>
</dbReference>
<evidence type="ECO:0000256" key="4">
    <source>
        <dbReference type="ARBA" id="ARBA00022840"/>
    </source>
</evidence>
<keyword evidence="2 7" id="KW-0547">Nucleotide-binding</keyword>
<evidence type="ECO:0000313" key="12">
    <source>
        <dbReference type="EMBL" id="PDO10526.1"/>
    </source>
</evidence>